<proteinExistence type="predicted"/>
<keyword evidence="2" id="KW-1185">Reference proteome</keyword>
<accession>A0A4Y2J8H2</accession>
<evidence type="ECO:0000313" key="2">
    <source>
        <dbReference type="Proteomes" id="UP000499080"/>
    </source>
</evidence>
<dbReference type="Proteomes" id="UP000499080">
    <property type="component" value="Unassembled WGS sequence"/>
</dbReference>
<name>A0A4Y2J8H2_ARAVE</name>
<dbReference type="EMBL" id="BGPR01003244">
    <property type="protein sequence ID" value="GBM85562.1"/>
    <property type="molecule type" value="Genomic_DNA"/>
</dbReference>
<evidence type="ECO:0000313" key="1">
    <source>
        <dbReference type="EMBL" id="GBM85562.1"/>
    </source>
</evidence>
<reference evidence="1 2" key="1">
    <citation type="journal article" date="2019" name="Sci. Rep.">
        <title>Orb-weaving spider Araneus ventricosus genome elucidates the spidroin gene catalogue.</title>
        <authorList>
            <person name="Kono N."/>
            <person name="Nakamura H."/>
            <person name="Ohtoshi R."/>
            <person name="Moran D.A.P."/>
            <person name="Shinohara A."/>
            <person name="Yoshida Y."/>
            <person name="Fujiwara M."/>
            <person name="Mori M."/>
            <person name="Tomita M."/>
            <person name="Arakawa K."/>
        </authorList>
    </citation>
    <scope>NUCLEOTIDE SEQUENCE [LARGE SCALE GENOMIC DNA]</scope>
</reference>
<comment type="caution">
    <text evidence="1">The sequence shown here is derived from an EMBL/GenBank/DDBJ whole genome shotgun (WGS) entry which is preliminary data.</text>
</comment>
<sequence>MHLLTSTQQVFSTHYPLQKPSSAMLHALTTFTIQNAHYPSSTVHTYTTKNFSIEKSGQRAQCFITVLIPHITHCHDSFAILRTLSILKIHNFHFIQYLHPVSTILTLHTVHNPAFSHPTATYSSRIPRIAQ</sequence>
<protein>
    <submittedName>
        <fullName evidence="1">Uncharacterized protein</fullName>
    </submittedName>
</protein>
<dbReference type="AlphaFoldDB" id="A0A4Y2J8H2"/>
<organism evidence="1 2">
    <name type="scientific">Araneus ventricosus</name>
    <name type="common">Orbweaver spider</name>
    <name type="synonym">Epeira ventricosa</name>
    <dbReference type="NCBI Taxonomy" id="182803"/>
    <lineage>
        <taxon>Eukaryota</taxon>
        <taxon>Metazoa</taxon>
        <taxon>Ecdysozoa</taxon>
        <taxon>Arthropoda</taxon>
        <taxon>Chelicerata</taxon>
        <taxon>Arachnida</taxon>
        <taxon>Araneae</taxon>
        <taxon>Araneomorphae</taxon>
        <taxon>Entelegynae</taxon>
        <taxon>Araneoidea</taxon>
        <taxon>Araneidae</taxon>
        <taxon>Araneus</taxon>
    </lineage>
</organism>
<gene>
    <name evidence="1" type="ORF">AVEN_109383_1</name>
</gene>